<dbReference type="Gene3D" id="3.40.50.300">
    <property type="entry name" value="P-loop containing nucleotide triphosphate hydrolases"/>
    <property type="match status" value="1"/>
</dbReference>
<dbReference type="PROSITE" id="PS50893">
    <property type="entry name" value="ABC_TRANSPORTER_2"/>
    <property type="match status" value="1"/>
</dbReference>
<dbReference type="SUPFAM" id="SSF52540">
    <property type="entry name" value="P-loop containing nucleoside triphosphate hydrolases"/>
    <property type="match status" value="1"/>
</dbReference>
<gene>
    <name evidence="5" type="ORF">PY32053_03279</name>
</gene>
<reference evidence="6" key="1">
    <citation type="submission" date="2018-07" db="EMBL/GenBank/DDBJ databases">
        <title>Genome Structure of the Opportunistic Pathogen Paracoccus yeei (Alphaproteobacteria) and Identification of Putative Virulence Factors.</title>
        <authorList>
            <person name="Lasek R."/>
            <person name="Szuplewska M."/>
            <person name="Mitura M."/>
            <person name="Decewicz P."/>
            <person name="Chmielowska C."/>
            <person name="Pawlot A."/>
            <person name="Sentkowska D."/>
            <person name="Czarnecki J."/>
            <person name="Bartosik D."/>
        </authorList>
    </citation>
    <scope>NUCLEOTIDE SEQUENCE [LARGE SCALE GENOMIC DNA]</scope>
    <source>
        <strain evidence="6">CCUG 32053</strain>
    </source>
</reference>
<dbReference type="GO" id="GO:0089705">
    <property type="term" value="P:protein localization to outer membrane"/>
    <property type="evidence" value="ECO:0007669"/>
    <property type="project" value="TreeGrafter"/>
</dbReference>
<proteinExistence type="inferred from homology"/>
<dbReference type="GO" id="GO:0044874">
    <property type="term" value="P:lipoprotein localization to outer membrane"/>
    <property type="evidence" value="ECO:0007669"/>
    <property type="project" value="TreeGrafter"/>
</dbReference>
<name>A0A386UQ52_9RHOB</name>
<dbReference type="InterPro" id="IPR003593">
    <property type="entry name" value="AAA+_ATPase"/>
</dbReference>
<dbReference type="RefSeq" id="WP_120443180.1">
    <property type="nucleotide sequence ID" value="NZ_CP031078.1"/>
</dbReference>
<protein>
    <recommendedName>
        <fullName evidence="4">ABC transporter domain-containing protein</fullName>
    </recommendedName>
</protein>
<dbReference type="InterPro" id="IPR015854">
    <property type="entry name" value="ABC_transpr_LolD-like"/>
</dbReference>
<dbReference type="InterPro" id="IPR003439">
    <property type="entry name" value="ABC_transporter-like_ATP-bd"/>
</dbReference>
<comment type="similarity">
    <text evidence="1">Belongs to the ABC transporter superfamily.</text>
</comment>
<dbReference type="Pfam" id="PF00005">
    <property type="entry name" value="ABC_tran"/>
    <property type="match status" value="1"/>
</dbReference>
<dbReference type="InterPro" id="IPR027417">
    <property type="entry name" value="P-loop_NTPase"/>
</dbReference>
<sequence>MTVAALSVPILAARELGKTRRDSERQFTVRVPALCLAPGARVALLGESGSGKSTVLSLLALATPPDEALAFAFCQHDIAAAWRRDDQALLARLRARGLSYLPQRDGLLGFLTIRENIRCAAELGRVAPDADQGHMARITASLGLTPLMDALPAALSGGQRQRAAVACALARRPRAILADEPTAALDAENARHVIQQLCLLGAELGAALVFATHQPQLLAEHGFLALQARVSSEPQGTTSVFEAAP</sequence>
<evidence type="ECO:0000256" key="3">
    <source>
        <dbReference type="ARBA" id="ARBA00022840"/>
    </source>
</evidence>
<dbReference type="AlphaFoldDB" id="A0A386UQ52"/>
<dbReference type="GO" id="GO:0022857">
    <property type="term" value="F:transmembrane transporter activity"/>
    <property type="evidence" value="ECO:0007669"/>
    <property type="project" value="TreeGrafter"/>
</dbReference>
<dbReference type="GO" id="GO:0005886">
    <property type="term" value="C:plasma membrane"/>
    <property type="evidence" value="ECO:0007669"/>
    <property type="project" value="TreeGrafter"/>
</dbReference>
<organism evidence="5 6">
    <name type="scientific">Paracoccus yeei</name>
    <dbReference type="NCBI Taxonomy" id="147645"/>
    <lineage>
        <taxon>Bacteria</taxon>
        <taxon>Pseudomonadati</taxon>
        <taxon>Pseudomonadota</taxon>
        <taxon>Alphaproteobacteria</taxon>
        <taxon>Rhodobacterales</taxon>
        <taxon>Paracoccaceae</taxon>
        <taxon>Paracoccus</taxon>
    </lineage>
</organism>
<dbReference type="Proteomes" id="UP000272010">
    <property type="component" value="Chromosome"/>
</dbReference>
<keyword evidence="3" id="KW-0067">ATP-binding</keyword>
<dbReference type="SMART" id="SM00382">
    <property type="entry name" value="AAA"/>
    <property type="match status" value="1"/>
</dbReference>
<dbReference type="PANTHER" id="PTHR24220:SF689">
    <property type="entry name" value="LIPOPROTEIN-RELEASING SYSTEM ATP-BINDING PROTEIN LOLD"/>
    <property type="match status" value="1"/>
</dbReference>
<evidence type="ECO:0000256" key="2">
    <source>
        <dbReference type="ARBA" id="ARBA00022741"/>
    </source>
</evidence>
<dbReference type="GO" id="GO:0005524">
    <property type="term" value="F:ATP binding"/>
    <property type="evidence" value="ECO:0007669"/>
    <property type="project" value="UniProtKB-KW"/>
</dbReference>
<dbReference type="GO" id="GO:0016887">
    <property type="term" value="F:ATP hydrolysis activity"/>
    <property type="evidence" value="ECO:0007669"/>
    <property type="project" value="InterPro"/>
</dbReference>
<dbReference type="EMBL" id="CP031078">
    <property type="protein sequence ID" value="AYF02853.1"/>
    <property type="molecule type" value="Genomic_DNA"/>
</dbReference>
<accession>A0A386UQ52</accession>
<evidence type="ECO:0000313" key="6">
    <source>
        <dbReference type="Proteomes" id="UP000272010"/>
    </source>
</evidence>
<evidence type="ECO:0000313" key="5">
    <source>
        <dbReference type="EMBL" id="AYF02853.1"/>
    </source>
</evidence>
<dbReference type="InterPro" id="IPR017871">
    <property type="entry name" value="ABC_transporter-like_CS"/>
</dbReference>
<feature type="domain" description="ABC transporter" evidence="4">
    <location>
        <begin position="11"/>
        <end position="243"/>
    </location>
</feature>
<keyword evidence="2" id="KW-0547">Nucleotide-binding</keyword>
<evidence type="ECO:0000259" key="4">
    <source>
        <dbReference type="PROSITE" id="PS50893"/>
    </source>
</evidence>
<dbReference type="PANTHER" id="PTHR24220">
    <property type="entry name" value="IMPORT ATP-BINDING PROTEIN"/>
    <property type="match status" value="1"/>
</dbReference>
<dbReference type="PROSITE" id="PS00211">
    <property type="entry name" value="ABC_TRANSPORTER_1"/>
    <property type="match status" value="1"/>
</dbReference>
<evidence type="ECO:0000256" key="1">
    <source>
        <dbReference type="ARBA" id="ARBA00005417"/>
    </source>
</evidence>